<dbReference type="EMBL" id="VCDI01000001">
    <property type="protein sequence ID" value="TLU74000.1"/>
    <property type="molecule type" value="Genomic_DNA"/>
</dbReference>
<dbReference type="InterPro" id="IPR032710">
    <property type="entry name" value="NTF2-like_dom_sf"/>
</dbReference>
<sequence length="123" mass="13278">MTTDDAPRGHADLAARTAAEVLDHHLGAFAEGVDAVLSDYTPDAVLITPEATYHGATAIWRFFDQFIARGTPAFWSAFTIERREVVGDVAYITWSAHPAVTLATDTFVVVAGKIVVQTYTPLA</sequence>
<proteinExistence type="predicted"/>
<evidence type="ECO:0000259" key="1">
    <source>
        <dbReference type="Pfam" id="PF12680"/>
    </source>
</evidence>
<keyword evidence="3" id="KW-1185">Reference proteome</keyword>
<dbReference type="InterPro" id="IPR037401">
    <property type="entry name" value="SnoaL-like"/>
</dbReference>
<name>A0A5R9J8Q8_9PROT</name>
<dbReference type="Gene3D" id="3.10.450.50">
    <property type="match status" value="1"/>
</dbReference>
<comment type="caution">
    <text evidence="2">The sequence shown here is derived from an EMBL/GenBank/DDBJ whole genome shotgun (WGS) entry which is preliminary data.</text>
</comment>
<dbReference type="AlphaFoldDB" id="A0A5R9J8Q8"/>
<gene>
    <name evidence="2" type="ORF">FE263_01920</name>
</gene>
<feature type="domain" description="SnoaL-like" evidence="1">
    <location>
        <begin position="32"/>
        <end position="115"/>
    </location>
</feature>
<dbReference type="OrthoDB" id="8480960at2"/>
<protein>
    <submittedName>
        <fullName evidence="2">Nuclear transport factor 2 family protein</fullName>
    </submittedName>
</protein>
<reference evidence="2 3" key="1">
    <citation type="submission" date="2019-05" db="EMBL/GenBank/DDBJ databases">
        <authorList>
            <person name="Pankratov T."/>
            <person name="Grouzdev D."/>
        </authorList>
    </citation>
    <scope>NUCLEOTIDE SEQUENCE [LARGE SCALE GENOMIC DNA]</scope>
    <source>
        <strain evidence="2 3">KEBCLARHB70R</strain>
    </source>
</reference>
<dbReference type="SUPFAM" id="SSF54427">
    <property type="entry name" value="NTF2-like"/>
    <property type="match status" value="1"/>
</dbReference>
<organism evidence="2 3">
    <name type="scientific">Lichenicoccus roseus</name>
    <dbReference type="NCBI Taxonomy" id="2683649"/>
    <lineage>
        <taxon>Bacteria</taxon>
        <taxon>Pseudomonadati</taxon>
        <taxon>Pseudomonadota</taxon>
        <taxon>Alphaproteobacteria</taxon>
        <taxon>Acetobacterales</taxon>
        <taxon>Acetobacteraceae</taxon>
        <taxon>Lichenicoccus</taxon>
    </lineage>
</organism>
<evidence type="ECO:0000313" key="3">
    <source>
        <dbReference type="Proteomes" id="UP000305654"/>
    </source>
</evidence>
<dbReference type="RefSeq" id="WP_138324253.1">
    <property type="nucleotide sequence ID" value="NZ_VCDI01000001.1"/>
</dbReference>
<evidence type="ECO:0000313" key="2">
    <source>
        <dbReference type="EMBL" id="TLU74000.1"/>
    </source>
</evidence>
<dbReference type="Pfam" id="PF12680">
    <property type="entry name" value="SnoaL_2"/>
    <property type="match status" value="1"/>
</dbReference>
<dbReference type="Proteomes" id="UP000305654">
    <property type="component" value="Unassembled WGS sequence"/>
</dbReference>
<accession>A0A5R9J8Q8</accession>